<dbReference type="EMBL" id="ML119805">
    <property type="protein sequence ID" value="RPA73965.1"/>
    <property type="molecule type" value="Genomic_DNA"/>
</dbReference>
<evidence type="ECO:0008006" key="3">
    <source>
        <dbReference type="Google" id="ProtNLM"/>
    </source>
</evidence>
<accession>A0A3N4HJ80</accession>
<gene>
    <name evidence="1" type="ORF">BJ508DRAFT_333542</name>
</gene>
<dbReference type="AlphaFoldDB" id="A0A3N4HJ80"/>
<keyword evidence="2" id="KW-1185">Reference proteome</keyword>
<evidence type="ECO:0000313" key="2">
    <source>
        <dbReference type="Proteomes" id="UP000275078"/>
    </source>
</evidence>
<protein>
    <recommendedName>
        <fullName evidence="3">F-box domain-containing protein</fullName>
    </recommendedName>
</protein>
<dbReference type="Proteomes" id="UP000275078">
    <property type="component" value="Unassembled WGS sequence"/>
</dbReference>
<name>A0A3N4HJ80_ASCIM</name>
<proteinExistence type="predicted"/>
<dbReference type="SUPFAM" id="SSF81383">
    <property type="entry name" value="F-box domain"/>
    <property type="match status" value="1"/>
</dbReference>
<sequence>MTTIDYGSASANPQTKPAETKISFRSLPLELRHQIFSSCTVLGLLILSHTCHAMYVDINSNPHLVQQSEGYLNYVECWPLEISKPHPMLPAGAIPLTVRMISYYDKVEEYCGRDPLDGYRRREWSLFNEVYGGCHRDHPDQCQNECWWACGGCDLIRRKEDFPWIRSISIAKYLDYRGIVQVSNCKDCWV</sequence>
<evidence type="ECO:0000313" key="1">
    <source>
        <dbReference type="EMBL" id="RPA73965.1"/>
    </source>
</evidence>
<reference evidence="1 2" key="1">
    <citation type="journal article" date="2018" name="Nat. Ecol. Evol.">
        <title>Pezizomycetes genomes reveal the molecular basis of ectomycorrhizal truffle lifestyle.</title>
        <authorList>
            <person name="Murat C."/>
            <person name="Payen T."/>
            <person name="Noel B."/>
            <person name="Kuo A."/>
            <person name="Morin E."/>
            <person name="Chen J."/>
            <person name="Kohler A."/>
            <person name="Krizsan K."/>
            <person name="Balestrini R."/>
            <person name="Da Silva C."/>
            <person name="Montanini B."/>
            <person name="Hainaut M."/>
            <person name="Levati E."/>
            <person name="Barry K.W."/>
            <person name="Belfiori B."/>
            <person name="Cichocki N."/>
            <person name="Clum A."/>
            <person name="Dockter R.B."/>
            <person name="Fauchery L."/>
            <person name="Guy J."/>
            <person name="Iotti M."/>
            <person name="Le Tacon F."/>
            <person name="Lindquist E.A."/>
            <person name="Lipzen A."/>
            <person name="Malagnac F."/>
            <person name="Mello A."/>
            <person name="Molinier V."/>
            <person name="Miyauchi S."/>
            <person name="Poulain J."/>
            <person name="Riccioni C."/>
            <person name="Rubini A."/>
            <person name="Sitrit Y."/>
            <person name="Splivallo R."/>
            <person name="Traeger S."/>
            <person name="Wang M."/>
            <person name="Zifcakova L."/>
            <person name="Wipf D."/>
            <person name="Zambonelli A."/>
            <person name="Paolocci F."/>
            <person name="Nowrousian M."/>
            <person name="Ottonello S."/>
            <person name="Baldrian P."/>
            <person name="Spatafora J.W."/>
            <person name="Henrissat B."/>
            <person name="Nagy L.G."/>
            <person name="Aury J.M."/>
            <person name="Wincker P."/>
            <person name="Grigoriev I.V."/>
            <person name="Bonfante P."/>
            <person name="Martin F.M."/>
        </authorList>
    </citation>
    <scope>NUCLEOTIDE SEQUENCE [LARGE SCALE GENOMIC DNA]</scope>
    <source>
        <strain evidence="1 2">RN42</strain>
    </source>
</reference>
<organism evidence="1 2">
    <name type="scientific">Ascobolus immersus RN42</name>
    <dbReference type="NCBI Taxonomy" id="1160509"/>
    <lineage>
        <taxon>Eukaryota</taxon>
        <taxon>Fungi</taxon>
        <taxon>Dikarya</taxon>
        <taxon>Ascomycota</taxon>
        <taxon>Pezizomycotina</taxon>
        <taxon>Pezizomycetes</taxon>
        <taxon>Pezizales</taxon>
        <taxon>Ascobolaceae</taxon>
        <taxon>Ascobolus</taxon>
    </lineage>
</organism>
<dbReference type="InterPro" id="IPR036047">
    <property type="entry name" value="F-box-like_dom_sf"/>
</dbReference>